<dbReference type="Gene3D" id="3.40.50.2000">
    <property type="entry name" value="Glycogen Phosphorylase B"/>
    <property type="match status" value="3"/>
</dbReference>
<name>A0ABN1GU49_9ACTN</name>
<comment type="caution">
    <text evidence="1">The sequence shown here is derived from an EMBL/GenBank/DDBJ whole genome shotgun (WGS) entry which is preliminary data.</text>
</comment>
<dbReference type="SUPFAM" id="SSF53756">
    <property type="entry name" value="UDP-Glycosyltransferase/glycogen phosphorylase"/>
    <property type="match status" value="2"/>
</dbReference>
<dbReference type="RefSeq" id="WP_344604715.1">
    <property type="nucleotide sequence ID" value="NZ_BAAAHE010000016.1"/>
</dbReference>
<accession>A0ABN1GU49</accession>
<dbReference type="PANTHER" id="PTHR12526:SF627">
    <property type="entry name" value="D-RHAMNOSYLTRANSFERASE WBPZ"/>
    <property type="match status" value="1"/>
</dbReference>
<evidence type="ECO:0000313" key="2">
    <source>
        <dbReference type="Proteomes" id="UP001500957"/>
    </source>
</evidence>
<dbReference type="Proteomes" id="UP001500957">
    <property type="component" value="Unassembled WGS sequence"/>
</dbReference>
<dbReference type="EMBL" id="BAAAHE010000016">
    <property type="protein sequence ID" value="GAA0619617.1"/>
    <property type="molecule type" value="Genomic_DNA"/>
</dbReference>
<evidence type="ECO:0000313" key="1">
    <source>
        <dbReference type="EMBL" id="GAA0619617.1"/>
    </source>
</evidence>
<protein>
    <submittedName>
        <fullName evidence="1">Glycosyltransferase family 4 protein</fullName>
    </submittedName>
</protein>
<gene>
    <name evidence="1" type="ORF">GCM10009547_22640</name>
</gene>
<reference evidence="1 2" key="1">
    <citation type="journal article" date="2019" name="Int. J. Syst. Evol. Microbiol.">
        <title>The Global Catalogue of Microorganisms (GCM) 10K type strain sequencing project: providing services to taxonomists for standard genome sequencing and annotation.</title>
        <authorList>
            <consortium name="The Broad Institute Genomics Platform"/>
            <consortium name="The Broad Institute Genome Sequencing Center for Infectious Disease"/>
            <person name="Wu L."/>
            <person name="Ma J."/>
        </authorList>
    </citation>
    <scope>NUCLEOTIDE SEQUENCE [LARGE SCALE GENOMIC DNA]</scope>
    <source>
        <strain evidence="1 2">JCM 10671</strain>
    </source>
</reference>
<organism evidence="1 2">
    <name type="scientific">Sporichthya brevicatena</name>
    <dbReference type="NCBI Taxonomy" id="171442"/>
    <lineage>
        <taxon>Bacteria</taxon>
        <taxon>Bacillati</taxon>
        <taxon>Actinomycetota</taxon>
        <taxon>Actinomycetes</taxon>
        <taxon>Sporichthyales</taxon>
        <taxon>Sporichthyaceae</taxon>
        <taxon>Sporichthya</taxon>
    </lineage>
</organism>
<proteinExistence type="predicted"/>
<dbReference type="PANTHER" id="PTHR12526">
    <property type="entry name" value="GLYCOSYLTRANSFERASE"/>
    <property type="match status" value="1"/>
</dbReference>
<keyword evidence="2" id="KW-1185">Reference proteome</keyword>
<sequence>MTRRAMVYGHVDLNLIDGSAIWVQGIVQTLSNAGCQVDLVLKAPIKTDRLTAPLAALPNVTLVKPFEDALLPELSGKSNGLTPAQVSKVLKALDTKAPYDLVVVRGLPAVSRLVADDVATGRLWTYLTDVPQSMVEATPEAVDQLTAIAKASRFLLCQTEELRGFFEGLVPEACGRSVLFPPVAPEVTGVESPPPPSADSALKLVYTGKYAPRWNTLEMAALPEQLGARGVNAELHMVGDKVHDDPKDATYKERMQAALESGKGVIWHGGQPREKAMQLAGAAHVGLSWRDADLDDSLELSTKVLEYGVLGLPAVLNRTPMHERLLGPDYPLFVDGIGANGPDHGLGEVVDLIAAVATDPAKYALARERTGAAAAQHTMTKATERMAALIERAFPSPRPNLPAAGARPLRVVVAGHDMKFFTRIADYLAALPGVELRMDHWETLNRHDKERSRELLDWADVIICEWCGGNAIWYSKHKRSNQRLIIRLHRFELFTNYVKQVKIRNVDTVVCVNRHYADLTAQITKWPAEKIVVVPNWVDGAQLNRPKLTGAQFHLGMIGIAPARKRMDLALDVLAELRRDDKRFHLFVKSKQAWDYWWVWRQPAERAHVDDLMRRIRTDPNLRDAVVFDGFGPDVPAWLRGVGWVLSTSDDESFHLSPAEGMASGAVPAVLPWPGARTVYAEEWVHDSAAAIAAEIRTVTAEGTWEDRRAEAQRQVIAAFDLPVVCNTFADLLTGAPQS</sequence>